<dbReference type="SUPFAM" id="SSF54909">
    <property type="entry name" value="Dimeric alpha+beta barrel"/>
    <property type="match status" value="1"/>
</dbReference>
<dbReference type="EMBL" id="BSBI01000012">
    <property type="protein sequence ID" value="GLF97873.1"/>
    <property type="molecule type" value="Genomic_DNA"/>
</dbReference>
<organism evidence="1 2">
    <name type="scientific">Streptomyces yaizuensis</name>
    <dbReference type="NCBI Taxonomy" id="2989713"/>
    <lineage>
        <taxon>Bacteria</taxon>
        <taxon>Bacillati</taxon>
        <taxon>Actinomycetota</taxon>
        <taxon>Actinomycetes</taxon>
        <taxon>Kitasatosporales</taxon>
        <taxon>Streptomycetaceae</taxon>
        <taxon>Streptomyces</taxon>
    </lineage>
</organism>
<dbReference type="Pfam" id="PF04673">
    <property type="entry name" value="Cyclase_polyket"/>
    <property type="match status" value="1"/>
</dbReference>
<dbReference type="InterPro" id="IPR011008">
    <property type="entry name" value="Dimeric_a/b-barrel"/>
</dbReference>
<comment type="caution">
    <text evidence="1">The sequence shown here is derived from an EMBL/GenBank/DDBJ whole genome shotgun (WGS) entry which is preliminary data.</text>
</comment>
<dbReference type="Gene3D" id="3.30.70.1090">
    <property type="entry name" value="Dimeric alpha+beta barrel"/>
    <property type="match status" value="1"/>
</dbReference>
<dbReference type="RefSeq" id="WP_323449857.1">
    <property type="nucleotide sequence ID" value="NZ_BSBI01000012.1"/>
</dbReference>
<reference evidence="1 2" key="1">
    <citation type="submission" date="2022-10" db="EMBL/GenBank/DDBJ databases">
        <title>Draft genome sequence of Streptomyces sp. YSPA8.</title>
        <authorList>
            <person name="Moriuchi R."/>
            <person name="Dohra H."/>
            <person name="Yamamura H."/>
            <person name="Kodani S."/>
        </authorList>
    </citation>
    <scope>NUCLEOTIDE SEQUENCE [LARGE SCALE GENOMIC DNA]</scope>
    <source>
        <strain evidence="1 2">YSPA8</strain>
    </source>
</reference>
<accession>A0ABQ5P5J3</accession>
<gene>
    <name evidence="1" type="ORF">SYYSPA8_26270</name>
</gene>
<evidence type="ECO:0000313" key="2">
    <source>
        <dbReference type="Proteomes" id="UP001291653"/>
    </source>
</evidence>
<evidence type="ECO:0000313" key="1">
    <source>
        <dbReference type="EMBL" id="GLF97873.1"/>
    </source>
</evidence>
<proteinExistence type="predicted"/>
<name>A0ABQ5P5J3_9ACTN</name>
<keyword evidence="2" id="KW-1185">Reference proteome</keyword>
<sequence length="127" mass="13914">MTGLPAGLPGATRLPAPPAHQALIVARMAPGSGDGIARLFAESDGGELPRLVGVRRRSLFQFGDVYLHLIEADRPPGPAIAGVSDHPDFRNLSDRLTEFVSPYDLDTWRSPKDAMAHRFYVWERPDP</sequence>
<dbReference type="InterPro" id="IPR006765">
    <property type="entry name" value="Polyketide_synth_cyclase"/>
</dbReference>
<protein>
    <submittedName>
        <fullName evidence="1">TcmI family type II polyketide cyclase</fullName>
    </submittedName>
</protein>
<dbReference type="Proteomes" id="UP001291653">
    <property type="component" value="Unassembled WGS sequence"/>
</dbReference>
<dbReference type="InterPro" id="IPR038474">
    <property type="entry name" value="Polyketide_synth_cyclase_sf"/>
</dbReference>